<proteinExistence type="predicted"/>
<protein>
    <recommendedName>
        <fullName evidence="3">Nuclear distribution protein</fullName>
    </recommendedName>
</protein>
<dbReference type="EMBL" id="JAKJXP020000099">
    <property type="protein sequence ID" value="KAK7746200.1"/>
    <property type="molecule type" value="Genomic_DNA"/>
</dbReference>
<reference evidence="1 2" key="1">
    <citation type="submission" date="2024-02" db="EMBL/GenBank/DDBJ databases">
        <title>De novo assembly and annotation of 12 fungi associated with fruit tree decline syndrome in Ontario, Canada.</title>
        <authorList>
            <person name="Sulman M."/>
            <person name="Ellouze W."/>
            <person name="Ilyukhin E."/>
        </authorList>
    </citation>
    <scope>NUCLEOTIDE SEQUENCE [LARGE SCALE GENOMIC DNA]</scope>
    <source>
        <strain evidence="1 2">M11/M66-122</strain>
    </source>
</reference>
<evidence type="ECO:0008006" key="3">
    <source>
        <dbReference type="Google" id="ProtNLM"/>
    </source>
</evidence>
<gene>
    <name evidence="1" type="ORF">SLS62_009416</name>
</gene>
<dbReference type="Proteomes" id="UP001320420">
    <property type="component" value="Unassembled WGS sequence"/>
</dbReference>
<sequence length="199" mass="21731">MEADIDTTTLSTLDLLEARLLRIEHLLYGHVVQQPKTPAFKSMADLEHRFARLLHGVRVYAELLKIYKSHPDLFQPPPASDPPATHLGPDAVRAIVLAAAPSFPAAASALTTAVADTPVPDPALSASLAALLPRLRGVAAAQRAHAAEVAALRARSERIVRRWYERRALACSDFVAGVEGRVERAEMVVRRVERARDEV</sequence>
<evidence type="ECO:0000313" key="2">
    <source>
        <dbReference type="Proteomes" id="UP001320420"/>
    </source>
</evidence>
<comment type="caution">
    <text evidence="1">The sequence shown here is derived from an EMBL/GenBank/DDBJ whole genome shotgun (WGS) entry which is preliminary data.</text>
</comment>
<dbReference type="AlphaFoldDB" id="A0AAN9UGR7"/>
<name>A0AAN9UGR7_9PEZI</name>
<evidence type="ECO:0000313" key="1">
    <source>
        <dbReference type="EMBL" id="KAK7746200.1"/>
    </source>
</evidence>
<accession>A0AAN9UGR7</accession>
<keyword evidence="2" id="KW-1185">Reference proteome</keyword>
<organism evidence="1 2">
    <name type="scientific">Diatrype stigma</name>
    <dbReference type="NCBI Taxonomy" id="117547"/>
    <lineage>
        <taxon>Eukaryota</taxon>
        <taxon>Fungi</taxon>
        <taxon>Dikarya</taxon>
        <taxon>Ascomycota</taxon>
        <taxon>Pezizomycotina</taxon>
        <taxon>Sordariomycetes</taxon>
        <taxon>Xylariomycetidae</taxon>
        <taxon>Xylariales</taxon>
        <taxon>Diatrypaceae</taxon>
        <taxon>Diatrype</taxon>
    </lineage>
</organism>